<dbReference type="STRING" id="89065.SAMN05216605_103345"/>
<sequence length="149" mass="16173">MRRIPRNFSPHKQKGAAAIEFALVFVVFFAVFYGLVTYSLPLLMMQSFNNAAAEAVRQSVAISPSAANYQTQVLNQAKAALSTQLSWIPSFNVASDTTVSFDGKLLQVLINYPKTKLTQILPVLTLPGIGDVPNLPTYLSAEASLQLAP</sequence>
<dbReference type="EMBL" id="FNCO01000003">
    <property type="protein sequence ID" value="SDG85842.1"/>
    <property type="molecule type" value="Genomic_DNA"/>
</dbReference>
<dbReference type="OrthoDB" id="5574209at2"/>
<keyword evidence="1" id="KW-0472">Membrane</keyword>
<proteinExistence type="predicted"/>
<dbReference type="AlphaFoldDB" id="A0A1G7XNT8"/>
<evidence type="ECO:0000256" key="1">
    <source>
        <dbReference type="SAM" id="Phobius"/>
    </source>
</evidence>
<keyword evidence="1" id="KW-0812">Transmembrane</keyword>
<evidence type="ECO:0000313" key="4">
    <source>
        <dbReference type="Proteomes" id="UP000182894"/>
    </source>
</evidence>
<name>A0A1G7XNT8_9PSED</name>
<organism evidence="3 4">
    <name type="scientific">Pseudomonas abietaniphila</name>
    <dbReference type="NCBI Taxonomy" id="89065"/>
    <lineage>
        <taxon>Bacteria</taxon>
        <taxon>Pseudomonadati</taxon>
        <taxon>Pseudomonadota</taxon>
        <taxon>Gammaproteobacteria</taxon>
        <taxon>Pseudomonadales</taxon>
        <taxon>Pseudomonadaceae</taxon>
        <taxon>Pseudomonas</taxon>
    </lineage>
</organism>
<evidence type="ECO:0000313" key="3">
    <source>
        <dbReference type="EMBL" id="SDG85842.1"/>
    </source>
</evidence>
<keyword evidence="1" id="KW-1133">Transmembrane helix</keyword>
<accession>A0A1G7XNT8</accession>
<gene>
    <name evidence="3" type="ORF">SAMN05216605_103345</name>
</gene>
<evidence type="ECO:0000259" key="2">
    <source>
        <dbReference type="Pfam" id="PF07811"/>
    </source>
</evidence>
<keyword evidence="4" id="KW-1185">Reference proteome</keyword>
<protein>
    <submittedName>
        <fullName evidence="3">TadE-like protein</fullName>
    </submittedName>
</protein>
<dbReference type="RefSeq" id="WP_074752180.1">
    <property type="nucleotide sequence ID" value="NZ_FNCO01000003.1"/>
</dbReference>
<dbReference type="Pfam" id="PF07811">
    <property type="entry name" value="TadE"/>
    <property type="match status" value="1"/>
</dbReference>
<feature type="domain" description="TadE-like" evidence="2">
    <location>
        <begin position="15"/>
        <end position="57"/>
    </location>
</feature>
<dbReference type="Proteomes" id="UP000182894">
    <property type="component" value="Unassembled WGS sequence"/>
</dbReference>
<reference evidence="4" key="1">
    <citation type="submission" date="2016-10" db="EMBL/GenBank/DDBJ databases">
        <authorList>
            <person name="Varghese N."/>
            <person name="Submissions S."/>
        </authorList>
    </citation>
    <scope>NUCLEOTIDE SEQUENCE [LARGE SCALE GENOMIC DNA]</scope>
    <source>
        <strain evidence="4">ATCC 700689</strain>
    </source>
</reference>
<dbReference type="InterPro" id="IPR012495">
    <property type="entry name" value="TadE-like_dom"/>
</dbReference>
<feature type="transmembrane region" description="Helical" evidence="1">
    <location>
        <begin position="21"/>
        <end position="40"/>
    </location>
</feature>